<dbReference type="Gene3D" id="3.40.50.1580">
    <property type="entry name" value="Nucleoside phosphorylase domain"/>
    <property type="match status" value="1"/>
</dbReference>
<dbReference type="InterPro" id="IPR000845">
    <property type="entry name" value="Nucleoside_phosphorylase_d"/>
</dbReference>
<organism evidence="3 4">
    <name type="scientific">Fusarium torreyae</name>
    <dbReference type="NCBI Taxonomy" id="1237075"/>
    <lineage>
        <taxon>Eukaryota</taxon>
        <taxon>Fungi</taxon>
        <taxon>Dikarya</taxon>
        <taxon>Ascomycota</taxon>
        <taxon>Pezizomycotina</taxon>
        <taxon>Sordariomycetes</taxon>
        <taxon>Hypocreomycetidae</taxon>
        <taxon>Hypocreales</taxon>
        <taxon>Nectriaceae</taxon>
        <taxon>Fusarium</taxon>
    </lineage>
</organism>
<dbReference type="OrthoDB" id="20872at2759"/>
<protein>
    <recommendedName>
        <fullName evidence="2">Nucleoside phosphorylase domain-containing protein</fullName>
    </recommendedName>
</protein>
<gene>
    <name evidence="3" type="ORF">NW762_003611</name>
</gene>
<dbReference type="GO" id="GO:0003824">
    <property type="term" value="F:catalytic activity"/>
    <property type="evidence" value="ECO:0007669"/>
    <property type="project" value="InterPro"/>
</dbReference>
<evidence type="ECO:0000313" key="4">
    <source>
        <dbReference type="Proteomes" id="UP001152049"/>
    </source>
</evidence>
<dbReference type="Pfam" id="PF01048">
    <property type="entry name" value="PNP_UDP_1"/>
    <property type="match status" value="1"/>
</dbReference>
<name>A0A9W8S8V1_9HYPO</name>
<dbReference type="Proteomes" id="UP001152049">
    <property type="component" value="Unassembled WGS sequence"/>
</dbReference>
<feature type="region of interest" description="Disordered" evidence="1">
    <location>
        <begin position="339"/>
        <end position="372"/>
    </location>
</feature>
<feature type="domain" description="Nucleoside phosphorylase" evidence="2">
    <location>
        <begin position="13"/>
        <end position="128"/>
    </location>
</feature>
<dbReference type="SUPFAM" id="SSF53167">
    <property type="entry name" value="Purine and uridine phosphorylases"/>
    <property type="match status" value="1"/>
</dbReference>
<dbReference type="CDD" id="cd09008">
    <property type="entry name" value="MTAN"/>
    <property type="match status" value="1"/>
</dbReference>
<proteinExistence type="predicted"/>
<dbReference type="InterPro" id="IPR053137">
    <property type="entry name" value="NLR-like"/>
</dbReference>
<dbReference type="AlphaFoldDB" id="A0A9W8S8V1"/>
<dbReference type="EMBL" id="JAOQAZ010000004">
    <property type="protein sequence ID" value="KAJ4267504.1"/>
    <property type="molecule type" value="Genomic_DNA"/>
</dbReference>
<accession>A0A9W8S8V1</accession>
<keyword evidence="4" id="KW-1185">Reference proteome</keyword>
<dbReference type="GO" id="GO:0009116">
    <property type="term" value="P:nucleoside metabolic process"/>
    <property type="evidence" value="ECO:0007669"/>
    <property type="project" value="InterPro"/>
</dbReference>
<comment type="caution">
    <text evidence="3">The sequence shown here is derived from an EMBL/GenBank/DDBJ whole genome shotgun (WGS) entry which is preliminary data.</text>
</comment>
<sequence>MAHGRESREDFQIAIVCALALEYNAVNHIVDEFWDGNNLGRSAGDPNTYSVGRIADSNVVLVLLSGMGKVSAASATASLRSSYPNLELVLVTGICGGVPKPHANEELILGDVIISKAVVQHDLGRRYPDKFETKDTLDDRLGRPTRNIRNFIALFEADRSRDRLEEKAALHLGDLQSRAKGKRRAANYQYPGADKDHLFNASYRHSHHSTCTTCSDSSNNVCEMSRKLACRELGCDEKQLVQRNRLTSKDAQDPFVFIGHLGSGDTAITPGEERDRLSKTHNLIAFEMEGAGVWDEIPCIIVKGVCDYADGHKNKDWQNFAAATAASVAKALIEMYPKTDKPGKQVARPGDDDDGGRATVSGPVFHGTASGNNIVTGIHSTGGTQTFNFGSS</sequence>
<reference evidence="3" key="1">
    <citation type="submission" date="2022-09" db="EMBL/GenBank/DDBJ databases">
        <title>Fusarium specimens isolated from Avocado Roots.</title>
        <authorList>
            <person name="Stajich J."/>
            <person name="Roper C."/>
            <person name="Heimlech-Rivalta G."/>
        </authorList>
    </citation>
    <scope>NUCLEOTIDE SEQUENCE</scope>
    <source>
        <strain evidence="3">CF00136</strain>
    </source>
</reference>
<evidence type="ECO:0000256" key="1">
    <source>
        <dbReference type="SAM" id="MobiDB-lite"/>
    </source>
</evidence>
<evidence type="ECO:0000313" key="3">
    <source>
        <dbReference type="EMBL" id="KAJ4267504.1"/>
    </source>
</evidence>
<dbReference type="PANTHER" id="PTHR46082">
    <property type="entry name" value="ATP/GTP-BINDING PROTEIN-RELATED"/>
    <property type="match status" value="1"/>
</dbReference>
<evidence type="ECO:0000259" key="2">
    <source>
        <dbReference type="Pfam" id="PF01048"/>
    </source>
</evidence>
<dbReference type="PANTHER" id="PTHR46082:SF6">
    <property type="entry name" value="AAA+ ATPASE DOMAIN-CONTAINING PROTEIN-RELATED"/>
    <property type="match status" value="1"/>
</dbReference>
<dbReference type="InterPro" id="IPR035994">
    <property type="entry name" value="Nucleoside_phosphorylase_sf"/>
</dbReference>